<evidence type="ECO:0000259" key="3">
    <source>
        <dbReference type="Pfam" id="PF16977"/>
    </source>
</evidence>
<feature type="transmembrane region" description="Helical" evidence="2">
    <location>
        <begin position="6"/>
        <end position="28"/>
    </location>
</feature>
<keyword evidence="5" id="KW-1185">Reference proteome</keyword>
<comment type="caution">
    <text evidence="4">The sequence shown here is derived from an EMBL/GenBank/DDBJ whole genome shotgun (WGS) entry which is preliminary data.</text>
</comment>
<keyword evidence="1" id="KW-0175">Coiled coil</keyword>
<keyword evidence="2" id="KW-0472">Membrane</keyword>
<dbReference type="InterPro" id="IPR031569">
    <property type="entry name" value="ApeC"/>
</dbReference>
<organism evidence="4 5">
    <name type="scientific">Elysia crispata</name>
    <name type="common">lettuce slug</name>
    <dbReference type="NCBI Taxonomy" id="231223"/>
    <lineage>
        <taxon>Eukaryota</taxon>
        <taxon>Metazoa</taxon>
        <taxon>Spiralia</taxon>
        <taxon>Lophotrochozoa</taxon>
        <taxon>Mollusca</taxon>
        <taxon>Gastropoda</taxon>
        <taxon>Heterobranchia</taxon>
        <taxon>Euthyneura</taxon>
        <taxon>Panpulmonata</taxon>
        <taxon>Sacoglossa</taxon>
        <taxon>Placobranchoidea</taxon>
        <taxon>Plakobranchidae</taxon>
        <taxon>Elysia</taxon>
    </lineage>
</organism>
<reference evidence="4" key="1">
    <citation type="journal article" date="2023" name="G3 (Bethesda)">
        <title>A reference genome for the long-term kleptoplast-retaining sea slug Elysia crispata morphotype clarki.</title>
        <authorList>
            <person name="Eastman K.E."/>
            <person name="Pendleton A.L."/>
            <person name="Shaikh M.A."/>
            <person name="Suttiyut T."/>
            <person name="Ogas R."/>
            <person name="Tomko P."/>
            <person name="Gavelis G."/>
            <person name="Widhalm J.R."/>
            <person name="Wisecaver J.H."/>
        </authorList>
    </citation>
    <scope>NUCLEOTIDE SEQUENCE</scope>
    <source>
        <strain evidence="4">ECLA1</strain>
    </source>
</reference>
<gene>
    <name evidence="4" type="ORF">RRG08_058609</name>
</gene>
<evidence type="ECO:0000256" key="2">
    <source>
        <dbReference type="SAM" id="Phobius"/>
    </source>
</evidence>
<name>A0AAE0Z1M7_9GAST</name>
<protein>
    <recommendedName>
        <fullName evidence="3">Apextrin C-terminal domain-containing protein</fullName>
    </recommendedName>
</protein>
<feature type="coiled-coil region" evidence="1">
    <location>
        <begin position="162"/>
        <end position="189"/>
    </location>
</feature>
<dbReference type="AlphaFoldDB" id="A0AAE0Z1M7"/>
<keyword evidence="2" id="KW-1133">Transmembrane helix</keyword>
<proteinExistence type="predicted"/>
<keyword evidence="2" id="KW-0812">Transmembrane</keyword>
<dbReference type="PANTHER" id="PTHR19324:SF33">
    <property type="entry name" value="MUCIN-5AC"/>
    <property type="match status" value="1"/>
</dbReference>
<sequence>MAGTTISLTVPCTLLVVAMLCGSGVSFLDDTKKLVYKLNLTLEPKLVSRARSENVRLRCEPASSQTVQLERFSIIRILKQDPSDSTGNTWVSIIQKKNVEVKNAVLEYVWPVATSDTFGVYHCDAIGFTADLSIVSANTPDIVIKMGGVTANDLLDVLLTTKARLQDKVNNNTMEISEINDQLEDLAEQERNRSRVIDDRLATSERARDSVMHRLLFPEIPWPSGRYALLQPATGCPLDLRFYAGNTGYFTMHGESSQGHSKTFANPETHLAKPVVNTSGSDIFVTLRFCTSNTIANSIPWPKGEYCIHSVDNSCPTGFSRGSIAVDTEDTNNKDAKGGNHPYYAPSDLRFCCIKSGAYSSPMVLPTETPFYLYRYQSPCQVIAGMKVQLDYFEIGVESRSNAASGACPYSIFKTKSRRFELCYYSKE</sequence>
<evidence type="ECO:0000256" key="1">
    <source>
        <dbReference type="SAM" id="Coils"/>
    </source>
</evidence>
<evidence type="ECO:0000313" key="5">
    <source>
        <dbReference type="Proteomes" id="UP001283361"/>
    </source>
</evidence>
<dbReference type="PANTHER" id="PTHR19324">
    <property type="entry name" value="PERFORIN-LIKE PROTEIN 1"/>
    <property type="match status" value="1"/>
</dbReference>
<feature type="domain" description="Apextrin C-terminal" evidence="3">
    <location>
        <begin position="222"/>
        <end position="425"/>
    </location>
</feature>
<dbReference type="EMBL" id="JAWDGP010004969">
    <property type="protein sequence ID" value="KAK3760611.1"/>
    <property type="molecule type" value="Genomic_DNA"/>
</dbReference>
<dbReference type="Proteomes" id="UP001283361">
    <property type="component" value="Unassembled WGS sequence"/>
</dbReference>
<dbReference type="Pfam" id="PF16977">
    <property type="entry name" value="ApeC"/>
    <property type="match status" value="1"/>
</dbReference>
<accession>A0AAE0Z1M7</accession>
<evidence type="ECO:0000313" key="4">
    <source>
        <dbReference type="EMBL" id="KAK3760611.1"/>
    </source>
</evidence>